<evidence type="ECO:0000256" key="1">
    <source>
        <dbReference type="SAM" id="MobiDB-lite"/>
    </source>
</evidence>
<dbReference type="SMART" id="SM00238">
    <property type="entry name" value="BIR"/>
    <property type="match status" value="2"/>
</dbReference>
<feature type="region of interest" description="Disordered" evidence="1">
    <location>
        <begin position="72"/>
        <end position="92"/>
    </location>
</feature>
<feature type="region of interest" description="Disordered" evidence="1">
    <location>
        <begin position="1"/>
        <end position="30"/>
    </location>
</feature>
<evidence type="ECO:0000313" key="3">
    <source>
        <dbReference type="RefSeq" id="XP_005095561.2"/>
    </source>
</evidence>
<dbReference type="Proteomes" id="UP000694888">
    <property type="component" value="Unplaced"/>
</dbReference>
<reference evidence="3" key="1">
    <citation type="journal article" date="2010" name="Front. Aging Neurosci.">
        <title>Do different neurons age differently? Direct genome-wide analysis of aging in single identified cholinergic neurons.</title>
        <authorList>
            <person name="Moroz L.L."/>
            <person name="Kohn A.B."/>
        </authorList>
    </citation>
    <scope>NUCLEOTIDE SEQUENCE</scope>
</reference>
<reference evidence="3" key="2">
    <citation type="submission" date="2025-08" db="UniProtKB">
        <authorList>
            <consortium name="RefSeq"/>
        </authorList>
    </citation>
    <scope>IDENTIFICATION</scope>
</reference>
<feature type="region of interest" description="Disordered" evidence="1">
    <location>
        <begin position="276"/>
        <end position="340"/>
    </location>
</feature>
<dbReference type="InterPro" id="IPR001370">
    <property type="entry name" value="BIR_rpt"/>
</dbReference>
<dbReference type="Pfam" id="PF00653">
    <property type="entry name" value="BIR"/>
    <property type="match status" value="2"/>
</dbReference>
<sequence length="393" mass="44383">MDDGGRMSRSGSAGHDIGPDEVYSGRYQENPAENGLRPVYMVRNVHPGNSLDGMDVGYETVMVSEWPRYEPVDNSPSEAWTRESSNSGSNSSYLYHEQHRLDTFRTTWSDTYPVRATDLARNGFYYIGPRDRVKCVFCLKILSSWEAGDVVEAEHRRHSRNCPFIQGLCHDKNILICASADISRNMRVHMKSDDCMHPEYSEVYERLRTYERWPLSTTVSPERLADAGLFYSGHTDVVKCFHCGKTLRKWEPGDDPFHEHARLYPECPFVKEKKRKMEMERGGHQPSSVAGSRTGAAAGPSSPLKNGYHKAEVGEKSVEVEDQRQCTEPGEPPLPSLEQDMQSPAARAVLQLGDMTVEELRRVLQALRLSKGPDGKIASSDILEFYDGTDKKK</sequence>
<organism evidence="2 3">
    <name type="scientific">Aplysia californica</name>
    <name type="common">California sea hare</name>
    <dbReference type="NCBI Taxonomy" id="6500"/>
    <lineage>
        <taxon>Eukaryota</taxon>
        <taxon>Metazoa</taxon>
        <taxon>Spiralia</taxon>
        <taxon>Lophotrochozoa</taxon>
        <taxon>Mollusca</taxon>
        <taxon>Gastropoda</taxon>
        <taxon>Heterobranchia</taxon>
        <taxon>Euthyneura</taxon>
        <taxon>Tectipleura</taxon>
        <taxon>Aplysiida</taxon>
        <taxon>Aplysioidea</taxon>
        <taxon>Aplysiidae</taxon>
        <taxon>Aplysia</taxon>
    </lineage>
</organism>
<keyword evidence="2" id="KW-1185">Reference proteome</keyword>
<dbReference type="PROSITE" id="PS50143">
    <property type="entry name" value="BIR_REPEAT_2"/>
    <property type="match status" value="2"/>
</dbReference>
<dbReference type="PANTHER" id="PTHR10044:SF139">
    <property type="entry name" value="DEATH-ASSOCIATED INHIBITOR OF APOPTOSIS 2"/>
    <property type="match status" value="1"/>
</dbReference>
<dbReference type="Gene3D" id="1.10.1170.10">
    <property type="entry name" value="Inhibitor Of Apoptosis Protein (2mihbC-IAP-1), Chain A"/>
    <property type="match status" value="2"/>
</dbReference>
<dbReference type="PROSITE" id="PS01282">
    <property type="entry name" value="BIR_REPEAT_1"/>
    <property type="match status" value="2"/>
</dbReference>
<dbReference type="CDD" id="cd00022">
    <property type="entry name" value="BIR"/>
    <property type="match status" value="2"/>
</dbReference>
<dbReference type="GeneID" id="100533535"/>
<proteinExistence type="predicted"/>
<accession>A0ABM0JK35</accession>
<gene>
    <name evidence="3" type="primary">LOC100533535</name>
</gene>
<dbReference type="InterPro" id="IPR050784">
    <property type="entry name" value="IAP"/>
</dbReference>
<dbReference type="RefSeq" id="XP_005095561.2">
    <property type="nucleotide sequence ID" value="XM_005095504.3"/>
</dbReference>
<evidence type="ECO:0000313" key="2">
    <source>
        <dbReference type="Proteomes" id="UP000694888"/>
    </source>
</evidence>
<dbReference type="SUPFAM" id="SSF57924">
    <property type="entry name" value="Inhibitor of apoptosis (IAP) repeat"/>
    <property type="match status" value="2"/>
</dbReference>
<dbReference type="PANTHER" id="PTHR10044">
    <property type="entry name" value="INHIBITOR OF APOPTOSIS"/>
    <property type="match status" value="1"/>
</dbReference>
<name>A0ABM0JK35_APLCA</name>
<protein>
    <submittedName>
        <fullName evidence="3">Baculoviral IAP repeat-containing protein 2</fullName>
    </submittedName>
</protein>
<feature type="compositionally biased region" description="Basic and acidic residues" evidence="1">
    <location>
        <begin position="309"/>
        <end position="325"/>
    </location>
</feature>